<dbReference type="OrthoDB" id="9797300at2"/>
<evidence type="ECO:0000313" key="2">
    <source>
        <dbReference type="Proteomes" id="UP000182769"/>
    </source>
</evidence>
<dbReference type="EMBL" id="CYHG01000020">
    <property type="protein sequence ID" value="CUB06612.1"/>
    <property type="molecule type" value="Genomic_DNA"/>
</dbReference>
<reference evidence="2" key="1">
    <citation type="submission" date="2015-08" db="EMBL/GenBank/DDBJ databases">
        <authorList>
            <person name="Varghese N."/>
        </authorList>
    </citation>
    <scope>NUCLEOTIDE SEQUENCE [LARGE SCALE GENOMIC DNA]</scope>
    <source>
        <strain evidence="2">JCM 18476</strain>
    </source>
</reference>
<protein>
    <submittedName>
        <fullName evidence="1">Mu-like prophage protein gp29</fullName>
    </submittedName>
</protein>
<dbReference type="STRING" id="1137284.GCA_001418205_03672"/>
<dbReference type="AlphaFoldDB" id="A0A0K6ITI1"/>
<sequence length="520" mass="57511">MTGLIDIYGQPLTSEPKDMQTTDDRAQIAGLYQHFSEHPSRGLTPSKLASIMVEAERGNLISQCELAEDIEEKDGHVFSELQKRRRALLGLDWQIEPPRNASKAELADVAMLTELMEDRTDLESLIFNLSDGILKGYAAQELEWQTIERMRIPQCHWRDPAWFQTHPTERNELRLRDATHEGAALQPFGWIIHKHAAKSGYVGRTALARVLAWPFLFKNYSVRDLAEFLEIYGLPLRLGKYPTGASEKEKATLLRAVMSIGHNAGGIIPRGMEIEFQEAAKGAATPFEAMIAWCERTQSKAILGGTLTSQADGKSSTNALGNVHNEVRQELLESDAKQIAATITRDLIYPLYALNGRSFAGPHRMPRFEFDLSEPEDIAHYAQHLPALVGLGMQIPVSWVTEKLQIPEPQNGEAVLGQQPVPPKEQTQNQPEQTALAALKAGSAHSDQDGLDQALEQLTQGNLSESLADTVGPLLELAASDPDGLEGKLQSLWPEMDSDALADRLAKVFFVAELWGMTNG</sequence>
<dbReference type="InterPro" id="IPR009279">
    <property type="entry name" value="Portal_Mu"/>
</dbReference>
<proteinExistence type="predicted"/>
<keyword evidence="2" id="KW-1185">Reference proteome</keyword>
<evidence type="ECO:0000313" key="1">
    <source>
        <dbReference type="EMBL" id="CUB06612.1"/>
    </source>
</evidence>
<organism evidence="1 2">
    <name type="scientific">Marinomonas fungiae</name>
    <dbReference type="NCBI Taxonomy" id="1137284"/>
    <lineage>
        <taxon>Bacteria</taxon>
        <taxon>Pseudomonadati</taxon>
        <taxon>Pseudomonadota</taxon>
        <taxon>Gammaproteobacteria</taxon>
        <taxon>Oceanospirillales</taxon>
        <taxon>Oceanospirillaceae</taxon>
        <taxon>Marinomonas</taxon>
    </lineage>
</organism>
<accession>A0A0K6ITI1</accession>
<gene>
    <name evidence="1" type="ORF">Ga0061065_1205</name>
</gene>
<dbReference type="Proteomes" id="UP000182769">
    <property type="component" value="Unassembled WGS sequence"/>
</dbReference>
<dbReference type="RefSeq" id="WP_055464669.1">
    <property type="nucleotide sequence ID" value="NZ_CYHG01000020.1"/>
</dbReference>
<dbReference type="Pfam" id="PF06074">
    <property type="entry name" value="Portal_Mu"/>
    <property type="match status" value="1"/>
</dbReference>
<name>A0A0K6ITI1_9GAMM</name>